<reference evidence="3 4" key="1">
    <citation type="submission" date="2018-09" db="EMBL/GenBank/DDBJ databases">
        <title>Discovery and Ecogenomic Context for Candidatus Cryosericales, a Global Caldiserica Order Active in Thawing Permafrost.</title>
        <authorList>
            <person name="Martinez M.A."/>
            <person name="Woodcroft B.J."/>
            <person name="Ignacio Espinoza J.C."/>
            <person name="Zayed A."/>
            <person name="Singleton C.M."/>
            <person name="Boyd J."/>
            <person name="Li Y.-F."/>
            <person name="Purvine S."/>
            <person name="Maughan H."/>
            <person name="Hodgkins S.B."/>
            <person name="Anderson D."/>
            <person name="Sederholm M."/>
            <person name="Temperton B."/>
            <person name="Saleska S.R."/>
            <person name="Tyson G.W."/>
            <person name="Rich V.I."/>
        </authorList>
    </citation>
    <scope>NUCLEOTIDE SEQUENCE [LARGE SCALE GENOMIC DNA]</scope>
    <source>
        <strain evidence="3 4">SMC7</strain>
    </source>
</reference>
<keyword evidence="3" id="KW-0067">ATP-binding</keyword>
<dbReference type="PANTHER" id="PTHR43566:SF2">
    <property type="entry name" value="DUF4143 DOMAIN-CONTAINING PROTEIN"/>
    <property type="match status" value="1"/>
</dbReference>
<keyword evidence="4" id="KW-1185">Reference proteome</keyword>
<protein>
    <submittedName>
        <fullName evidence="3">ATP-binding protein</fullName>
    </submittedName>
</protein>
<dbReference type="RefSeq" id="WP_119089664.1">
    <property type="nucleotide sequence ID" value="NZ_QXIS01000036.1"/>
</dbReference>
<dbReference type="EMBL" id="QXIS01000036">
    <property type="protein sequence ID" value="RIE05501.1"/>
    <property type="molecule type" value="Genomic_DNA"/>
</dbReference>
<organism evidence="3 4">
    <name type="scientific">Candidatus Cryosericum terrychapinii</name>
    <dbReference type="NCBI Taxonomy" id="2290919"/>
    <lineage>
        <taxon>Bacteria</taxon>
        <taxon>Pseudomonadati</taxon>
        <taxon>Caldisericota/Cryosericota group</taxon>
        <taxon>Candidatus Cryosericota</taxon>
        <taxon>Candidatus Cryosericia</taxon>
        <taxon>Candidatus Cryosericales</taxon>
        <taxon>Candidatus Cryosericaceae</taxon>
        <taxon>Candidatus Cryosericum</taxon>
    </lineage>
</organism>
<evidence type="ECO:0000259" key="1">
    <source>
        <dbReference type="Pfam" id="PF13173"/>
    </source>
</evidence>
<dbReference type="SUPFAM" id="SSF52540">
    <property type="entry name" value="P-loop containing nucleoside triphosphate hydrolases"/>
    <property type="match status" value="1"/>
</dbReference>
<evidence type="ECO:0000259" key="2">
    <source>
        <dbReference type="Pfam" id="PF13635"/>
    </source>
</evidence>
<sequence>MYIERWLTHQLQLSETILPVTVLTGARQTGKSTLLANEPMFHDYAYTTLDDLDTRERAHRNPTAFVDMADRLIIDEAHREPDLFLAVKEALRLDKTRRFVLSGSANFLLLKRIQDSLAGRAAYHVLRQPLWTEWLQQPEPSWLLDMFEAQLPEESSVISPEPDLRTTLFGGFFPGVREATPEQAAVFWRSYVTTYLERDVPDIAPTMSLFDYRSVMRRVAMATGSLMEYRKVADDTNVNEKTVSRYVDALQKTYLLSVLPPASLTDTTSVRAHWKPYLCDTGLLCSLLEIRNPEEIDDTFCGHLFENMVFTTLQVLCDLWSMNMHFLHTRRTSEVHEVDFVLGRSNKRIAVEAKKGKDVTMSDAKHVQWLMDKDPLCISGIVIYGGPMIKHLTRHIVAVPWTML</sequence>
<dbReference type="PANTHER" id="PTHR43566">
    <property type="entry name" value="CONSERVED PROTEIN"/>
    <property type="match status" value="1"/>
</dbReference>
<dbReference type="InterPro" id="IPR041682">
    <property type="entry name" value="AAA_14"/>
</dbReference>
<dbReference type="Pfam" id="PF13173">
    <property type="entry name" value="AAA_14"/>
    <property type="match status" value="1"/>
</dbReference>
<evidence type="ECO:0000313" key="4">
    <source>
        <dbReference type="Proteomes" id="UP000266328"/>
    </source>
</evidence>
<feature type="domain" description="AAA" evidence="1">
    <location>
        <begin position="20"/>
        <end position="126"/>
    </location>
</feature>
<feature type="domain" description="DUF4143" evidence="2">
    <location>
        <begin position="197"/>
        <end position="355"/>
    </location>
</feature>
<keyword evidence="3" id="KW-0547">Nucleotide-binding</keyword>
<dbReference type="Proteomes" id="UP000266328">
    <property type="component" value="Unassembled WGS sequence"/>
</dbReference>
<dbReference type="InterPro" id="IPR025420">
    <property type="entry name" value="DUF4143"/>
</dbReference>
<accession>A0A398D1Y0</accession>
<dbReference type="Pfam" id="PF13635">
    <property type="entry name" value="DUF4143"/>
    <property type="match status" value="1"/>
</dbReference>
<dbReference type="AlphaFoldDB" id="A0A398D1Y0"/>
<evidence type="ECO:0000313" key="3">
    <source>
        <dbReference type="EMBL" id="RIE05501.1"/>
    </source>
</evidence>
<proteinExistence type="predicted"/>
<comment type="caution">
    <text evidence="3">The sequence shown here is derived from an EMBL/GenBank/DDBJ whole genome shotgun (WGS) entry which is preliminary data.</text>
</comment>
<dbReference type="OrthoDB" id="9778168at2"/>
<dbReference type="GO" id="GO:0005524">
    <property type="term" value="F:ATP binding"/>
    <property type="evidence" value="ECO:0007669"/>
    <property type="project" value="UniProtKB-KW"/>
</dbReference>
<dbReference type="InterPro" id="IPR027417">
    <property type="entry name" value="P-loop_NTPase"/>
</dbReference>
<name>A0A398D1Y0_9BACT</name>
<gene>
    <name evidence="3" type="ORF">SMC7_07130</name>
</gene>